<evidence type="ECO:0000256" key="4">
    <source>
        <dbReference type="ARBA" id="ARBA00022597"/>
    </source>
</evidence>
<evidence type="ECO:0000313" key="11">
    <source>
        <dbReference type="EMBL" id="MBM7692030.1"/>
    </source>
</evidence>
<evidence type="ECO:0000256" key="5">
    <source>
        <dbReference type="ARBA" id="ARBA00022692"/>
    </source>
</evidence>
<feature type="domain" description="PTS EIIC type-3" evidence="10">
    <location>
        <begin position="5"/>
        <end position="430"/>
    </location>
</feature>
<protein>
    <recommendedName>
        <fullName evidence="8">Permease IIC component</fullName>
    </recommendedName>
</protein>
<dbReference type="InterPro" id="IPR004501">
    <property type="entry name" value="PTS_EIIC_3"/>
</dbReference>
<keyword evidence="2 8" id="KW-0813">Transport</keyword>
<dbReference type="PROSITE" id="PS51105">
    <property type="entry name" value="PTS_EIIC_TYPE_3"/>
    <property type="match status" value="1"/>
</dbReference>
<dbReference type="PANTHER" id="PTHR33989:SF4">
    <property type="entry name" value="PTS SYSTEM N,N'-DIACETYLCHITOBIOSE-SPECIFIC EIIC COMPONENT"/>
    <property type="match status" value="1"/>
</dbReference>
<evidence type="ECO:0000256" key="3">
    <source>
        <dbReference type="ARBA" id="ARBA00022475"/>
    </source>
</evidence>
<evidence type="ECO:0000256" key="8">
    <source>
        <dbReference type="PIRNR" id="PIRNR006351"/>
    </source>
</evidence>
<keyword evidence="6 9" id="KW-1133">Transmembrane helix</keyword>
<reference evidence="11 12" key="1">
    <citation type="submission" date="2021-01" db="EMBL/GenBank/DDBJ databases">
        <title>Genomic Encyclopedia of Type Strains, Phase IV (KMG-IV): sequencing the most valuable type-strain genomes for metagenomic binning, comparative biology and taxonomic classification.</title>
        <authorList>
            <person name="Goeker M."/>
        </authorList>
    </citation>
    <scope>NUCLEOTIDE SEQUENCE [LARGE SCALE GENOMIC DNA]</scope>
    <source>
        <strain evidence="11 12">DSM 105482</strain>
    </source>
</reference>
<dbReference type="NCBIfam" id="TIGR00410">
    <property type="entry name" value="lacE"/>
    <property type="match status" value="1"/>
</dbReference>
<keyword evidence="3 8" id="KW-1003">Cell membrane</keyword>
<feature type="transmembrane region" description="Helical" evidence="9">
    <location>
        <begin position="148"/>
        <end position="169"/>
    </location>
</feature>
<gene>
    <name evidence="11" type="ORF">JOC77_001457</name>
</gene>
<dbReference type="PIRSF" id="PIRSF006351">
    <property type="entry name" value="PTS_EIIC-Cellobiose"/>
    <property type="match status" value="1"/>
</dbReference>
<dbReference type="InterPro" id="IPR004796">
    <property type="entry name" value="PTS_IIC_cello"/>
</dbReference>
<evidence type="ECO:0000259" key="10">
    <source>
        <dbReference type="PROSITE" id="PS51105"/>
    </source>
</evidence>
<evidence type="ECO:0000256" key="7">
    <source>
        <dbReference type="ARBA" id="ARBA00023136"/>
    </source>
</evidence>
<feature type="transmembrane region" description="Helical" evidence="9">
    <location>
        <begin position="387"/>
        <end position="407"/>
    </location>
</feature>
<feature type="transmembrane region" description="Helical" evidence="9">
    <location>
        <begin position="305"/>
        <end position="325"/>
    </location>
</feature>
<dbReference type="InterPro" id="IPR003352">
    <property type="entry name" value="PTS_EIIC"/>
</dbReference>
<feature type="transmembrane region" description="Helical" evidence="9">
    <location>
        <begin position="196"/>
        <end position="217"/>
    </location>
</feature>
<dbReference type="RefSeq" id="WP_204540739.1">
    <property type="nucleotide sequence ID" value="NZ_JAFBFI010000005.1"/>
</dbReference>
<comment type="caution">
    <text evidence="11">The sequence shown here is derived from an EMBL/GenBank/DDBJ whole genome shotgun (WGS) entry which is preliminary data.</text>
</comment>
<feature type="transmembrane region" description="Helical" evidence="9">
    <location>
        <begin position="21"/>
        <end position="45"/>
    </location>
</feature>
<evidence type="ECO:0000256" key="6">
    <source>
        <dbReference type="ARBA" id="ARBA00022989"/>
    </source>
</evidence>
<feature type="transmembrane region" description="Helical" evidence="9">
    <location>
        <begin position="413"/>
        <end position="433"/>
    </location>
</feature>
<dbReference type="PANTHER" id="PTHR33989">
    <property type="match status" value="1"/>
</dbReference>
<feature type="transmembrane region" description="Helical" evidence="9">
    <location>
        <begin position="77"/>
        <end position="98"/>
    </location>
</feature>
<organism evidence="11 12">
    <name type="scientific">Peribacillus deserti</name>
    <dbReference type="NCBI Taxonomy" id="673318"/>
    <lineage>
        <taxon>Bacteria</taxon>
        <taxon>Bacillati</taxon>
        <taxon>Bacillota</taxon>
        <taxon>Bacilli</taxon>
        <taxon>Bacillales</taxon>
        <taxon>Bacillaceae</taxon>
        <taxon>Peribacillus</taxon>
    </lineage>
</organism>
<keyword evidence="4 8" id="KW-0762">Sugar transport</keyword>
<proteinExistence type="predicted"/>
<keyword evidence="12" id="KW-1185">Reference proteome</keyword>
<keyword evidence="5 9" id="KW-0812">Transmembrane</keyword>
<evidence type="ECO:0000256" key="1">
    <source>
        <dbReference type="ARBA" id="ARBA00004651"/>
    </source>
</evidence>
<dbReference type="Proteomes" id="UP000823486">
    <property type="component" value="Unassembled WGS sequence"/>
</dbReference>
<accession>A0ABS2QFU9</accession>
<evidence type="ECO:0000256" key="9">
    <source>
        <dbReference type="SAM" id="Phobius"/>
    </source>
</evidence>
<evidence type="ECO:0000313" key="12">
    <source>
        <dbReference type="Proteomes" id="UP000823486"/>
    </source>
</evidence>
<comment type="function">
    <text evidence="8">The phosphoenolpyruvate-dependent sugar phosphotransferase system (PTS), a major carbohydrate active -transport system, catalyzes the phosphorylation of incoming sugar substrates concomitant with their translocation across the cell membrane.</text>
</comment>
<sequence length="456" mass="48772">MMNFIDRYIMPFANKLGNNKHLLAIRDALVGMIAITMVGSLAVLLNNLGAVPGIGKPYEKMMVSLFGETWNTLGSDIWWGTLAFMTIFAVFGISYKLARSYGDDGFEAMLVAAACFFLLVPQVGNVTITPEGGEAVTGGAWGFIGWNYFNATALFTGIIVAIAATEIFVRLSRVKYLVIKLPDGVPPAVARSFAKLLPGMATIFTVGLFGLVLRKFISDGAYLNDWLNKVLVTPLTGAVDSLPFALLIVFLVHGFWAIGLHGPNILGGITTPLMTKLGQENLNMYAQGVTDLDKYNVLSGAFLDAFVYLGGSGATLGLLVAMFIAGRKRHKQLLALGTPPGVFQINEPILFGLPIVLNPIWFVPFILGPIVMTIVAYLSISLGMVHPVVADIPWVTPAIIGGLLATGGHVSGAVLAAVNLAISIGIYLPFVIAQGRIESRREREQAAGKKDDTLAV</sequence>
<feature type="transmembrane region" description="Helical" evidence="9">
    <location>
        <begin position="110"/>
        <end position="128"/>
    </location>
</feature>
<name>A0ABS2QFU9_9BACI</name>
<feature type="transmembrane region" description="Helical" evidence="9">
    <location>
        <begin position="360"/>
        <end position="380"/>
    </location>
</feature>
<comment type="subcellular location">
    <subcellularLocation>
        <location evidence="1">Cell membrane</location>
        <topology evidence="1">Multi-pass membrane protein</topology>
    </subcellularLocation>
</comment>
<dbReference type="InterPro" id="IPR051088">
    <property type="entry name" value="PTS_Sugar-EIIC/EIIB"/>
</dbReference>
<feature type="transmembrane region" description="Helical" evidence="9">
    <location>
        <begin position="237"/>
        <end position="258"/>
    </location>
</feature>
<dbReference type="EMBL" id="JAFBFI010000005">
    <property type="protein sequence ID" value="MBM7692030.1"/>
    <property type="molecule type" value="Genomic_DNA"/>
</dbReference>
<dbReference type="Pfam" id="PF02378">
    <property type="entry name" value="PTS_EIIC"/>
    <property type="match status" value="1"/>
</dbReference>
<keyword evidence="7 8" id="KW-0472">Membrane</keyword>
<evidence type="ECO:0000256" key="2">
    <source>
        <dbReference type="ARBA" id="ARBA00022448"/>
    </source>
</evidence>